<gene>
    <name evidence="1" type="ORF">SANT12839_097830</name>
</gene>
<evidence type="ECO:0000313" key="2">
    <source>
        <dbReference type="Proteomes" id="UP000299290"/>
    </source>
</evidence>
<protein>
    <submittedName>
        <fullName evidence="1">Uncharacterized protein</fullName>
    </submittedName>
</protein>
<accession>A0A4D4KIB1</accession>
<keyword evidence="2" id="KW-1185">Reference proteome</keyword>
<proteinExistence type="predicted"/>
<organism evidence="1 2">
    <name type="scientific">Streptomyces antimycoticus</name>
    <dbReference type="NCBI Taxonomy" id="68175"/>
    <lineage>
        <taxon>Bacteria</taxon>
        <taxon>Bacillati</taxon>
        <taxon>Actinomycetota</taxon>
        <taxon>Actinomycetes</taxon>
        <taxon>Kitasatosporales</taxon>
        <taxon>Streptomycetaceae</taxon>
        <taxon>Streptomyces</taxon>
        <taxon>Streptomyces violaceusniger group</taxon>
    </lineage>
</organism>
<sequence length="108" mass="11620">MDRVAPGRRRTIARMVDYPGPPPFAMMGALPPGRWDVRIDRFDTGVLSGRAGAEITGTDRSINMSSGWVRATVHDTVPVARPPSLAWSLVGHLSVYRGAPGRAAAPTR</sequence>
<dbReference type="Proteomes" id="UP000299290">
    <property type="component" value="Unassembled WGS sequence"/>
</dbReference>
<name>A0A4D4KIB1_9ACTN</name>
<reference evidence="1 2" key="1">
    <citation type="journal article" date="2020" name="Int. J. Syst. Evol. Microbiol.">
        <title>Reclassification of Streptomyces castelarensis and Streptomyces sporoclivatus as later heterotypic synonyms of Streptomyces antimycoticus.</title>
        <authorList>
            <person name="Komaki H."/>
            <person name="Tamura T."/>
        </authorList>
    </citation>
    <scope>NUCLEOTIDE SEQUENCE [LARGE SCALE GENOMIC DNA]</scope>
    <source>
        <strain evidence="1 2">NBRC 12839</strain>
    </source>
</reference>
<comment type="caution">
    <text evidence="1">The sequence shown here is derived from an EMBL/GenBank/DDBJ whole genome shotgun (WGS) entry which is preliminary data.</text>
</comment>
<dbReference type="EMBL" id="BJHV01000001">
    <property type="protein sequence ID" value="GDY48901.1"/>
    <property type="molecule type" value="Genomic_DNA"/>
</dbReference>
<evidence type="ECO:0000313" key="1">
    <source>
        <dbReference type="EMBL" id="GDY48901.1"/>
    </source>
</evidence>
<dbReference type="AlphaFoldDB" id="A0A4D4KIB1"/>